<dbReference type="Gene3D" id="3.30.750.24">
    <property type="entry name" value="STAS domain"/>
    <property type="match status" value="1"/>
</dbReference>
<feature type="domain" description="STAS" evidence="1">
    <location>
        <begin position="28"/>
        <end position="127"/>
    </location>
</feature>
<reference evidence="2 3" key="1">
    <citation type="journal article" date="2016" name="Nat. Commun.">
        <title>Thousands of microbial genomes shed light on interconnected biogeochemical processes in an aquifer system.</title>
        <authorList>
            <person name="Anantharaman K."/>
            <person name="Brown C.T."/>
            <person name="Hug L.A."/>
            <person name="Sharon I."/>
            <person name="Castelle C.J."/>
            <person name="Probst A.J."/>
            <person name="Thomas B.C."/>
            <person name="Singh A."/>
            <person name="Wilkins M.J."/>
            <person name="Karaoz U."/>
            <person name="Brodie E.L."/>
            <person name="Williams K.H."/>
            <person name="Hubbard S.S."/>
            <person name="Banfield J.F."/>
        </authorList>
    </citation>
    <scope>NUCLEOTIDE SEQUENCE [LARGE SCALE GENOMIC DNA]</scope>
</reference>
<comment type="caution">
    <text evidence="2">The sequence shown here is derived from an EMBL/GenBank/DDBJ whole genome shotgun (WGS) entry which is preliminary data.</text>
</comment>
<dbReference type="InterPro" id="IPR036513">
    <property type="entry name" value="STAS_dom_sf"/>
</dbReference>
<sequence length="130" mass="14911">MSQEIGEESEPRKFEHIEVKYDGDICVVTFINKRIMGDSIIEGISTELLSIANDLDIKKIILDFGRVEYLQHSTLLKLSDFVEKIKGRNGRIVACNLNNELHRLFAVTEFNRFLPLVKTEKNAIDIFGIK</sequence>
<proteinExistence type="predicted"/>
<dbReference type="PROSITE" id="PS50801">
    <property type="entry name" value="STAS"/>
    <property type="match status" value="1"/>
</dbReference>
<name>A0A1G2HV36_9BACT</name>
<gene>
    <name evidence="2" type="ORF">A3D34_03425</name>
</gene>
<dbReference type="Proteomes" id="UP000179183">
    <property type="component" value="Unassembled WGS sequence"/>
</dbReference>
<evidence type="ECO:0000313" key="2">
    <source>
        <dbReference type="EMBL" id="OGZ65718.1"/>
    </source>
</evidence>
<dbReference type="PANTHER" id="PTHR33495">
    <property type="entry name" value="ANTI-SIGMA FACTOR ANTAGONIST TM_1081-RELATED-RELATED"/>
    <property type="match status" value="1"/>
</dbReference>
<dbReference type="GO" id="GO:0043856">
    <property type="term" value="F:anti-sigma factor antagonist activity"/>
    <property type="evidence" value="ECO:0007669"/>
    <property type="project" value="TreeGrafter"/>
</dbReference>
<protein>
    <recommendedName>
        <fullName evidence="1">STAS domain-containing protein</fullName>
    </recommendedName>
</protein>
<dbReference type="EMBL" id="MHOQ01000039">
    <property type="protein sequence ID" value="OGZ65718.1"/>
    <property type="molecule type" value="Genomic_DNA"/>
</dbReference>
<dbReference type="Pfam" id="PF01740">
    <property type="entry name" value="STAS"/>
    <property type="match status" value="1"/>
</dbReference>
<dbReference type="InterPro" id="IPR002645">
    <property type="entry name" value="STAS_dom"/>
</dbReference>
<accession>A0A1G2HV36</accession>
<organism evidence="2 3">
    <name type="scientific">Candidatus Staskawiczbacteria bacterium RIFCSPHIGHO2_02_FULL_33_16</name>
    <dbReference type="NCBI Taxonomy" id="1802204"/>
    <lineage>
        <taxon>Bacteria</taxon>
        <taxon>Candidatus Staskawicziibacteriota</taxon>
    </lineage>
</organism>
<dbReference type="SUPFAM" id="SSF52091">
    <property type="entry name" value="SpoIIaa-like"/>
    <property type="match status" value="1"/>
</dbReference>
<dbReference type="AlphaFoldDB" id="A0A1G2HV36"/>
<evidence type="ECO:0000259" key="1">
    <source>
        <dbReference type="PROSITE" id="PS50801"/>
    </source>
</evidence>
<evidence type="ECO:0000313" key="3">
    <source>
        <dbReference type="Proteomes" id="UP000179183"/>
    </source>
</evidence>